<dbReference type="OrthoDB" id="9757947at2"/>
<comment type="caution">
    <text evidence="5">The sequence shown here is derived from an EMBL/GenBank/DDBJ whole genome shotgun (WGS) entry which is preliminary data.</text>
</comment>
<dbReference type="RefSeq" id="WP_099148893.1">
    <property type="nucleotide sequence ID" value="NZ_PDUD01000007.1"/>
</dbReference>
<reference evidence="5 6" key="1">
    <citation type="submission" date="2017-10" db="EMBL/GenBank/DDBJ databases">
        <title>The draft genome sequence of Lewinella nigricans NBRC 102662.</title>
        <authorList>
            <person name="Wang K."/>
        </authorList>
    </citation>
    <scope>NUCLEOTIDE SEQUENCE [LARGE SCALE GENOMIC DNA]</scope>
    <source>
        <strain evidence="5 6">NBRC 102662</strain>
    </source>
</reference>
<feature type="region of interest" description="Disordered" evidence="2">
    <location>
        <begin position="539"/>
        <end position="562"/>
    </location>
</feature>
<name>A0A2D0NGX8_FLAN2</name>
<gene>
    <name evidence="5" type="ORF">CRP01_04900</name>
</gene>
<feature type="chain" id="PRO_5012994208" description="Sortilin N-terminal domain-containing protein" evidence="3">
    <location>
        <begin position="20"/>
        <end position="951"/>
    </location>
</feature>
<dbReference type="InterPro" id="IPR052025">
    <property type="entry name" value="Xyloglucanase_GH74"/>
</dbReference>
<protein>
    <recommendedName>
        <fullName evidence="4">Sortilin N-terminal domain-containing protein</fullName>
    </recommendedName>
</protein>
<evidence type="ECO:0000256" key="3">
    <source>
        <dbReference type="SAM" id="SignalP"/>
    </source>
</evidence>
<dbReference type="SUPFAM" id="SSF110296">
    <property type="entry name" value="Oligoxyloglucan reducing end-specific cellobiohydrolase"/>
    <property type="match status" value="1"/>
</dbReference>
<evidence type="ECO:0000313" key="5">
    <source>
        <dbReference type="EMBL" id="PHN07737.1"/>
    </source>
</evidence>
<evidence type="ECO:0000259" key="4">
    <source>
        <dbReference type="Pfam" id="PF15902"/>
    </source>
</evidence>
<dbReference type="Gene3D" id="2.130.10.10">
    <property type="entry name" value="YVTN repeat-like/Quinoprotein amine dehydrogenase"/>
    <property type="match status" value="5"/>
</dbReference>
<keyword evidence="1" id="KW-0677">Repeat</keyword>
<dbReference type="InterPro" id="IPR036278">
    <property type="entry name" value="Sialidase_sf"/>
</dbReference>
<dbReference type="GO" id="GO:0010411">
    <property type="term" value="P:xyloglucan metabolic process"/>
    <property type="evidence" value="ECO:0007669"/>
    <property type="project" value="TreeGrafter"/>
</dbReference>
<feature type="signal peptide" evidence="3">
    <location>
        <begin position="1"/>
        <end position="19"/>
    </location>
</feature>
<evidence type="ECO:0000256" key="1">
    <source>
        <dbReference type="ARBA" id="ARBA00022737"/>
    </source>
</evidence>
<proteinExistence type="predicted"/>
<accession>A0A2D0NGX8</accession>
<dbReference type="Proteomes" id="UP000223913">
    <property type="component" value="Unassembled WGS sequence"/>
</dbReference>
<evidence type="ECO:0000256" key="2">
    <source>
        <dbReference type="SAM" id="MobiDB-lite"/>
    </source>
</evidence>
<organism evidence="5 6">
    <name type="scientific">Flavilitoribacter nigricans (strain ATCC 23147 / DSM 23189 / NBRC 102662 / NCIMB 1420 / SS-2)</name>
    <name type="common">Lewinella nigricans</name>
    <dbReference type="NCBI Taxonomy" id="1122177"/>
    <lineage>
        <taxon>Bacteria</taxon>
        <taxon>Pseudomonadati</taxon>
        <taxon>Bacteroidota</taxon>
        <taxon>Saprospiria</taxon>
        <taxon>Saprospirales</taxon>
        <taxon>Lewinellaceae</taxon>
        <taxon>Flavilitoribacter</taxon>
    </lineage>
</organism>
<evidence type="ECO:0000313" key="6">
    <source>
        <dbReference type="Proteomes" id="UP000223913"/>
    </source>
</evidence>
<dbReference type="SUPFAM" id="SSF50939">
    <property type="entry name" value="Sialidases"/>
    <property type="match status" value="1"/>
</dbReference>
<keyword evidence="6" id="KW-1185">Reference proteome</keyword>
<feature type="domain" description="Sortilin N-terminal" evidence="4">
    <location>
        <begin position="120"/>
        <end position="247"/>
    </location>
</feature>
<keyword evidence="3" id="KW-0732">Signal</keyword>
<dbReference type="PANTHER" id="PTHR43739">
    <property type="entry name" value="XYLOGLUCANASE (EUROFUNG)"/>
    <property type="match status" value="1"/>
</dbReference>
<dbReference type="InterPro" id="IPR015943">
    <property type="entry name" value="WD40/YVTN_repeat-like_dom_sf"/>
</dbReference>
<dbReference type="CDD" id="cd15482">
    <property type="entry name" value="Sialidase_non-viral"/>
    <property type="match status" value="1"/>
</dbReference>
<dbReference type="AlphaFoldDB" id="A0A2D0NGX8"/>
<dbReference type="PANTHER" id="PTHR43739:SF5">
    <property type="entry name" value="EXO-ALPHA-SIALIDASE"/>
    <property type="match status" value="1"/>
</dbReference>
<dbReference type="InterPro" id="IPR031778">
    <property type="entry name" value="Sortilin_N"/>
</dbReference>
<dbReference type="Pfam" id="PF15902">
    <property type="entry name" value="Sortilin-Vps10"/>
    <property type="match status" value="1"/>
</dbReference>
<sequence>MKSIFHLLILFLLTSSLIAQPTPGQLSSAFEWRNIGPANQGGRIVDIEADPNDFTKVVIATGSGGVWKSDNAGTSWTPIFDRYETASIGDIALGPNGTQTIWVGTGEANNRNSTSWGNGVYRSDDGGQNFRHLGLANTQAIARVVTHPKQAEEVCVCATGHLWGYEGERGIFQTTDGGKSWKKLAGGLPDDGKTGCTDLVRDPKNPKILYAAMYHRYRQPWTFYSGGEQGGIYKSTDNGKSWKKLSTGLPAGPTGRIGLAIYPQNPKILMALVEAERSTDLNQPGSGLYRTENGGQSWQYVNTYNNRPFYYSQVRINPRNDQRVYLLTTSFMVSDDGGKTLRNGSEDQEVHGDFHALWPDPNYPDRYYLGADKGLSITHDHGTHFTLIDNLPIGQFYRIGYDMRDPYYVYGGLQDNGTYATASFSRDARGILSDSNWKLHWGDGQFIWVDPDDWRKVYSSTENGSFLQYDPLTHRIDGISPTPLNTLNPPGVDPADESAIRFNWSAPLVLSPHDANVLYGGGNYLYRSGDRGQSWKVISPDLSTNHPEKRLQGKSGGVTPDNTGAETHCSISTISISLVKAPVVWVGTDDGQVHVTQNDGESWTNVRTNIPDVPAEIWVSRIEASHTDPAVAYVTFDGHRSDHFHPWVFRTADYGASWQNISNNLPETEVVRVIREDLENPDLLFIGTETGIWFSIDRGGHWERFMPGLPTVSIYDLKIHARDHDLIAGTHGRSIWIMDDISALQQMRPEVMEADAHLFDQKPATLWENVSRGGQRGHFWFAGDNPPSIELTSSKARARFRNTALITYYLGTEASQDVQLEISDLYGKHHHKVKLESIPGIHRYQWDLSFEPQPYSSAQQERISELFRKLEEQYPGNTYVRRAQTRYQNADNAEEAREAVNYLYSSYLEYPLDEDLRLPEAGPGIYQLKLTVGDQTYLGSLEIREDPLLKE</sequence>
<dbReference type="EMBL" id="PDUD01000007">
    <property type="protein sequence ID" value="PHN07737.1"/>
    <property type="molecule type" value="Genomic_DNA"/>
</dbReference>